<feature type="transmembrane region" description="Helical" evidence="7">
    <location>
        <begin position="227"/>
        <end position="247"/>
    </location>
</feature>
<evidence type="ECO:0000256" key="1">
    <source>
        <dbReference type="ARBA" id="ARBA00004651"/>
    </source>
</evidence>
<comment type="subcellular location">
    <subcellularLocation>
        <location evidence="1 7">Cell membrane</location>
        <topology evidence="1 7">Multi-pass membrane protein</topology>
    </subcellularLocation>
</comment>
<evidence type="ECO:0000256" key="8">
    <source>
        <dbReference type="SAM" id="MobiDB-lite"/>
    </source>
</evidence>
<protein>
    <submittedName>
        <fullName evidence="10">ABC transporter permease</fullName>
    </submittedName>
</protein>
<gene>
    <name evidence="10" type="ORF">AB0H04_32655</name>
</gene>
<name>A0ABV3AHW6_9ACTN</name>
<dbReference type="InterPro" id="IPR025966">
    <property type="entry name" value="OppC_N"/>
</dbReference>
<dbReference type="Pfam" id="PF00528">
    <property type="entry name" value="BPD_transp_1"/>
    <property type="match status" value="1"/>
</dbReference>
<comment type="similarity">
    <text evidence="7">Belongs to the binding-protein-dependent transport system permease family.</text>
</comment>
<keyword evidence="4 7" id="KW-0812">Transmembrane</keyword>
<evidence type="ECO:0000313" key="10">
    <source>
        <dbReference type="EMBL" id="MEU5711549.1"/>
    </source>
</evidence>
<feature type="region of interest" description="Disordered" evidence="8">
    <location>
        <begin position="321"/>
        <end position="360"/>
    </location>
</feature>
<evidence type="ECO:0000259" key="9">
    <source>
        <dbReference type="PROSITE" id="PS50928"/>
    </source>
</evidence>
<dbReference type="InterPro" id="IPR050366">
    <property type="entry name" value="BP-dependent_transpt_permease"/>
</dbReference>
<keyword evidence="2 7" id="KW-0813">Transport</keyword>
<feature type="transmembrane region" description="Helical" evidence="7">
    <location>
        <begin position="113"/>
        <end position="138"/>
    </location>
</feature>
<evidence type="ECO:0000256" key="2">
    <source>
        <dbReference type="ARBA" id="ARBA00022448"/>
    </source>
</evidence>
<accession>A0ABV3AHW6</accession>
<keyword evidence="11" id="KW-1185">Reference proteome</keyword>
<dbReference type="RefSeq" id="WP_030649681.1">
    <property type="nucleotide sequence ID" value="NZ_JBEXDP010000015.1"/>
</dbReference>
<dbReference type="InterPro" id="IPR000515">
    <property type="entry name" value="MetI-like"/>
</dbReference>
<keyword evidence="6 7" id="KW-0472">Membrane</keyword>
<sequence length="360" mass="36811">MSEALAVVETAGTGTPVPAVSGARQFWRRLRAQRAALVAAAVVALLVLVALAAPLLTALEGQDPTTYHPSLIDSARGGVPIGSFGGIGADHWLGVEPQTGRDMFARLVYGARVSLGVALAATVVQVAIGVAVGVASALGNRWVDQLLSRATDVIVSMPLMIMSLALLAIVPSSFPRPVLVTLVIGLIAWGTIAKIVRAQTLSLKGLDYVSAARLSGWGTWRVARRELLPGLAAPVITYAALLVPANISVEAALSFLGVGVKPPTPSWGQMLTAADVWYQAAPQYLLLPAGALFVTVLALTVLGDGVRTALDPRAASRLRVGTGRKGSTAAGNAPGNVSANATDGATRGAAGNATEKEASA</sequence>
<feature type="transmembrane region" description="Helical" evidence="7">
    <location>
        <begin position="177"/>
        <end position="196"/>
    </location>
</feature>
<evidence type="ECO:0000313" key="11">
    <source>
        <dbReference type="Proteomes" id="UP001551011"/>
    </source>
</evidence>
<dbReference type="PROSITE" id="PS50928">
    <property type="entry name" value="ABC_TM1"/>
    <property type="match status" value="1"/>
</dbReference>
<evidence type="ECO:0000256" key="5">
    <source>
        <dbReference type="ARBA" id="ARBA00022989"/>
    </source>
</evidence>
<evidence type="ECO:0000256" key="3">
    <source>
        <dbReference type="ARBA" id="ARBA00022475"/>
    </source>
</evidence>
<dbReference type="EMBL" id="JBFAEG010000028">
    <property type="protein sequence ID" value="MEU5711549.1"/>
    <property type="molecule type" value="Genomic_DNA"/>
</dbReference>
<dbReference type="SUPFAM" id="SSF161098">
    <property type="entry name" value="MetI-like"/>
    <property type="match status" value="1"/>
</dbReference>
<evidence type="ECO:0000256" key="4">
    <source>
        <dbReference type="ARBA" id="ARBA00022692"/>
    </source>
</evidence>
<feature type="transmembrane region" description="Helical" evidence="7">
    <location>
        <begin position="35"/>
        <end position="56"/>
    </location>
</feature>
<proteinExistence type="inferred from homology"/>
<keyword evidence="3" id="KW-1003">Cell membrane</keyword>
<comment type="caution">
    <text evidence="10">The sequence shown here is derived from an EMBL/GenBank/DDBJ whole genome shotgun (WGS) entry which is preliminary data.</text>
</comment>
<dbReference type="PANTHER" id="PTHR43386:SF1">
    <property type="entry name" value="D,D-DIPEPTIDE TRANSPORT SYSTEM PERMEASE PROTEIN DDPC-RELATED"/>
    <property type="match status" value="1"/>
</dbReference>
<organism evidence="10 11">
    <name type="scientific">Streptomyces flaveolus</name>
    <dbReference type="NCBI Taxonomy" id="67297"/>
    <lineage>
        <taxon>Bacteria</taxon>
        <taxon>Bacillati</taxon>
        <taxon>Actinomycetota</taxon>
        <taxon>Actinomycetes</taxon>
        <taxon>Kitasatosporales</taxon>
        <taxon>Streptomycetaceae</taxon>
        <taxon>Streptomyces</taxon>
    </lineage>
</organism>
<dbReference type="InterPro" id="IPR035906">
    <property type="entry name" value="MetI-like_sf"/>
</dbReference>
<evidence type="ECO:0000256" key="7">
    <source>
        <dbReference type="RuleBase" id="RU363032"/>
    </source>
</evidence>
<dbReference type="PANTHER" id="PTHR43386">
    <property type="entry name" value="OLIGOPEPTIDE TRANSPORT SYSTEM PERMEASE PROTEIN APPC"/>
    <property type="match status" value="1"/>
</dbReference>
<reference evidence="10 11" key="1">
    <citation type="submission" date="2024-06" db="EMBL/GenBank/DDBJ databases">
        <title>The Natural Products Discovery Center: Release of the First 8490 Sequenced Strains for Exploring Actinobacteria Biosynthetic Diversity.</title>
        <authorList>
            <person name="Kalkreuter E."/>
            <person name="Kautsar S.A."/>
            <person name="Yang D."/>
            <person name="Bader C.D."/>
            <person name="Teijaro C.N."/>
            <person name="Fluegel L."/>
            <person name="Davis C.M."/>
            <person name="Simpson J.R."/>
            <person name="Lauterbach L."/>
            <person name="Steele A.D."/>
            <person name="Gui C."/>
            <person name="Meng S."/>
            <person name="Li G."/>
            <person name="Viehrig K."/>
            <person name="Ye F."/>
            <person name="Su P."/>
            <person name="Kiefer A.F."/>
            <person name="Nichols A."/>
            <person name="Cepeda A.J."/>
            <person name="Yan W."/>
            <person name="Fan B."/>
            <person name="Jiang Y."/>
            <person name="Adhikari A."/>
            <person name="Zheng C.-J."/>
            <person name="Schuster L."/>
            <person name="Cowan T.M."/>
            <person name="Smanski M.J."/>
            <person name="Chevrette M.G."/>
            <person name="De Carvalho L.P.S."/>
            <person name="Shen B."/>
        </authorList>
    </citation>
    <scope>NUCLEOTIDE SEQUENCE [LARGE SCALE GENOMIC DNA]</scope>
    <source>
        <strain evidence="10 11">NPDC020594</strain>
    </source>
</reference>
<dbReference type="CDD" id="cd06261">
    <property type="entry name" value="TM_PBP2"/>
    <property type="match status" value="1"/>
</dbReference>
<keyword evidence="5 7" id="KW-1133">Transmembrane helix</keyword>
<evidence type="ECO:0000256" key="6">
    <source>
        <dbReference type="ARBA" id="ARBA00023136"/>
    </source>
</evidence>
<feature type="transmembrane region" description="Helical" evidence="7">
    <location>
        <begin position="150"/>
        <end position="171"/>
    </location>
</feature>
<feature type="domain" description="ABC transmembrane type-1" evidence="9">
    <location>
        <begin position="111"/>
        <end position="303"/>
    </location>
</feature>
<dbReference type="Gene3D" id="1.10.3720.10">
    <property type="entry name" value="MetI-like"/>
    <property type="match status" value="1"/>
</dbReference>
<dbReference type="Pfam" id="PF12911">
    <property type="entry name" value="OppC_N"/>
    <property type="match status" value="1"/>
</dbReference>
<feature type="transmembrane region" description="Helical" evidence="7">
    <location>
        <begin position="284"/>
        <end position="303"/>
    </location>
</feature>
<dbReference type="Proteomes" id="UP001551011">
    <property type="component" value="Unassembled WGS sequence"/>
</dbReference>